<accession>A0A9P4I8S5</accession>
<evidence type="ECO:0000256" key="6">
    <source>
        <dbReference type="SAM" id="Phobius"/>
    </source>
</evidence>
<evidence type="ECO:0000313" key="7">
    <source>
        <dbReference type="EMBL" id="KAF2095568.1"/>
    </source>
</evidence>
<dbReference type="AlphaFoldDB" id="A0A9P4I8S5"/>
<dbReference type="Pfam" id="PF08592">
    <property type="entry name" value="Anthrone_oxy"/>
    <property type="match status" value="1"/>
</dbReference>
<evidence type="ECO:0000313" key="8">
    <source>
        <dbReference type="Proteomes" id="UP000799772"/>
    </source>
</evidence>
<feature type="transmembrane region" description="Helical" evidence="6">
    <location>
        <begin position="83"/>
        <end position="103"/>
    </location>
</feature>
<feature type="transmembrane region" description="Helical" evidence="6">
    <location>
        <begin position="140"/>
        <end position="160"/>
    </location>
</feature>
<keyword evidence="8" id="KW-1185">Reference proteome</keyword>
<keyword evidence="4 6" id="KW-0472">Membrane</keyword>
<gene>
    <name evidence="7" type="ORF">NA57DRAFT_59558</name>
</gene>
<comment type="subcellular location">
    <subcellularLocation>
        <location evidence="1">Membrane</location>
        <topology evidence="1">Multi-pass membrane protein</topology>
    </subcellularLocation>
</comment>
<organism evidence="7 8">
    <name type="scientific">Rhizodiscina lignyota</name>
    <dbReference type="NCBI Taxonomy" id="1504668"/>
    <lineage>
        <taxon>Eukaryota</taxon>
        <taxon>Fungi</taxon>
        <taxon>Dikarya</taxon>
        <taxon>Ascomycota</taxon>
        <taxon>Pezizomycotina</taxon>
        <taxon>Dothideomycetes</taxon>
        <taxon>Pleosporomycetidae</taxon>
        <taxon>Aulographales</taxon>
        <taxon>Rhizodiscinaceae</taxon>
        <taxon>Rhizodiscina</taxon>
    </lineage>
</organism>
<reference evidence="7" key="1">
    <citation type="journal article" date="2020" name="Stud. Mycol.">
        <title>101 Dothideomycetes genomes: a test case for predicting lifestyles and emergence of pathogens.</title>
        <authorList>
            <person name="Haridas S."/>
            <person name="Albert R."/>
            <person name="Binder M."/>
            <person name="Bloem J."/>
            <person name="Labutti K."/>
            <person name="Salamov A."/>
            <person name="Andreopoulos B."/>
            <person name="Baker S."/>
            <person name="Barry K."/>
            <person name="Bills G."/>
            <person name="Bluhm B."/>
            <person name="Cannon C."/>
            <person name="Castanera R."/>
            <person name="Culley D."/>
            <person name="Daum C."/>
            <person name="Ezra D."/>
            <person name="Gonzalez J."/>
            <person name="Henrissat B."/>
            <person name="Kuo A."/>
            <person name="Liang C."/>
            <person name="Lipzen A."/>
            <person name="Lutzoni F."/>
            <person name="Magnuson J."/>
            <person name="Mondo S."/>
            <person name="Nolan M."/>
            <person name="Ohm R."/>
            <person name="Pangilinan J."/>
            <person name="Park H.-J."/>
            <person name="Ramirez L."/>
            <person name="Alfaro M."/>
            <person name="Sun H."/>
            <person name="Tritt A."/>
            <person name="Yoshinaga Y."/>
            <person name="Zwiers L.-H."/>
            <person name="Turgeon B."/>
            <person name="Goodwin S."/>
            <person name="Spatafora J."/>
            <person name="Crous P."/>
            <person name="Grigoriev I."/>
        </authorList>
    </citation>
    <scope>NUCLEOTIDE SEQUENCE</scope>
    <source>
        <strain evidence="7">CBS 133067</strain>
    </source>
</reference>
<feature type="transmembrane region" description="Helical" evidence="6">
    <location>
        <begin position="49"/>
        <end position="71"/>
    </location>
</feature>
<evidence type="ECO:0000256" key="4">
    <source>
        <dbReference type="ARBA" id="ARBA00023136"/>
    </source>
</evidence>
<keyword evidence="3 6" id="KW-1133">Transmembrane helix</keyword>
<dbReference type="Proteomes" id="UP000799772">
    <property type="component" value="Unassembled WGS sequence"/>
</dbReference>
<dbReference type="GO" id="GO:0016020">
    <property type="term" value="C:membrane"/>
    <property type="evidence" value="ECO:0007669"/>
    <property type="project" value="UniProtKB-SubCell"/>
</dbReference>
<dbReference type="PANTHER" id="PTHR35042">
    <property type="entry name" value="ANTHRONE OXYGENASE ENCC"/>
    <property type="match status" value="1"/>
</dbReference>
<dbReference type="InterPro" id="IPR013901">
    <property type="entry name" value="Anthrone_oxy"/>
</dbReference>
<protein>
    <submittedName>
        <fullName evidence="7">DUF1772-domain-containing protein</fullName>
    </submittedName>
</protein>
<proteinExistence type="inferred from homology"/>
<evidence type="ECO:0000256" key="5">
    <source>
        <dbReference type="ARBA" id="ARBA00034313"/>
    </source>
</evidence>
<dbReference type="OrthoDB" id="5954308at2759"/>
<keyword evidence="2 6" id="KW-0812">Transmembrane</keyword>
<comment type="caution">
    <text evidence="7">The sequence shown here is derived from an EMBL/GenBank/DDBJ whole genome shotgun (WGS) entry which is preliminary data.</text>
</comment>
<evidence type="ECO:0000256" key="3">
    <source>
        <dbReference type="ARBA" id="ARBA00022989"/>
    </source>
</evidence>
<dbReference type="EMBL" id="ML978131">
    <property type="protein sequence ID" value="KAF2095568.1"/>
    <property type="molecule type" value="Genomic_DNA"/>
</dbReference>
<name>A0A9P4I8S5_9PEZI</name>
<evidence type="ECO:0000256" key="2">
    <source>
        <dbReference type="ARBA" id="ARBA00022692"/>
    </source>
</evidence>
<dbReference type="PANTHER" id="PTHR35042:SF1">
    <property type="entry name" value="DUF1772-DOMAIN-CONTAINING PROTEIN"/>
    <property type="match status" value="1"/>
</dbReference>
<evidence type="ECO:0000256" key="1">
    <source>
        <dbReference type="ARBA" id="ARBA00004141"/>
    </source>
</evidence>
<comment type="similarity">
    <text evidence="5">Belongs to the anthrone oxygenase family.</text>
</comment>
<sequence>MSTAVRTSQALGFTAALFAAGYGFCASHLAVPRLYSLKPSVSTPMFKTVFYDGAVIIVPSALLASAGNAYAAYGSALPEAQRLYIAAALLSIAPLVWTQLVMIKGINRLNGIADSSEVEQEKVQSSEVVGLLKTWSVQNYVRSALYTTGGIIGIFASFAYA</sequence>